<gene>
    <name evidence="2" type="ORF">PR048_029998</name>
</gene>
<evidence type="ECO:0000256" key="1">
    <source>
        <dbReference type="SAM" id="MobiDB-lite"/>
    </source>
</evidence>
<protein>
    <submittedName>
        <fullName evidence="2">Uncharacterized protein</fullName>
    </submittedName>
</protein>
<sequence>MHAPLVAIAVLGSTECERACSGDHEFLRVLPFSPRFNPASVPPRSQSRNDSPVLQVGQLTAITVSPISSLLTLQGSYVPEVAPGFSHVGIMPDDAAGRRGFSRRSPISPGPCIPSLHHTRPRFTPVGSRDLDVKSRQKSLRSAYCRLGAPFDRASRTLASICVIPRSKHLLVLSATTADDAVQTNTQHTRQINSAKGEKTISFQSKHARSETNPDSRGVGVERGGGEVPPQHSESNVVTADSCRCEEISNWLNWYRCTTSCSRPISAGLDVAGRQRELVSFFEADKCGKEDTARASFKCLVGANRKVLNWRIISGVGIRLCTVTNDVDVVGMMLMVDGDVGVAGIVDVSIACSGVRYDTSLGTKAVSGITCGLNGNISVAINPDTAFLETSLQLCDGLSAKRDSTTVAHYGSYAEMILVATNTGNTKRKSSLDGSFLYAQSERALVQESAGGVAQRVVDGYGCNDGVVVAMNCCQESGGLSLDDLEWPPNLAHLVELM</sequence>
<name>A0ABQ9G7Q6_9NEOP</name>
<keyword evidence="3" id="KW-1185">Reference proteome</keyword>
<evidence type="ECO:0000313" key="3">
    <source>
        <dbReference type="Proteomes" id="UP001159363"/>
    </source>
</evidence>
<reference evidence="2 3" key="1">
    <citation type="submission" date="2023-02" db="EMBL/GenBank/DDBJ databases">
        <title>LHISI_Scaffold_Assembly.</title>
        <authorList>
            <person name="Stuart O.P."/>
            <person name="Cleave R."/>
            <person name="Magrath M.J.L."/>
            <person name="Mikheyev A.S."/>
        </authorList>
    </citation>
    <scope>NUCLEOTIDE SEQUENCE [LARGE SCALE GENOMIC DNA]</scope>
    <source>
        <strain evidence="2">Daus_M_001</strain>
        <tissue evidence="2">Leg muscle</tissue>
    </source>
</reference>
<proteinExistence type="predicted"/>
<feature type="region of interest" description="Disordered" evidence="1">
    <location>
        <begin position="203"/>
        <end position="235"/>
    </location>
</feature>
<organism evidence="2 3">
    <name type="scientific">Dryococelus australis</name>
    <dbReference type="NCBI Taxonomy" id="614101"/>
    <lineage>
        <taxon>Eukaryota</taxon>
        <taxon>Metazoa</taxon>
        <taxon>Ecdysozoa</taxon>
        <taxon>Arthropoda</taxon>
        <taxon>Hexapoda</taxon>
        <taxon>Insecta</taxon>
        <taxon>Pterygota</taxon>
        <taxon>Neoptera</taxon>
        <taxon>Polyneoptera</taxon>
        <taxon>Phasmatodea</taxon>
        <taxon>Verophasmatodea</taxon>
        <taxon>Anareolatae</taxon>
        <taxon>Phasmatidae</taxon>
        <taxon>Eurycanthinae</taxon>
        <taxon>Dryococelus</taxon>
    </lineage>
</organism>
<dbReference type="Proteomes" id="UP001159363">
    <property type="component" value="Chromosome 13"/>
</dbReference>
<accession>A0ABQ9G7Q6</accession>
<evidence type="ECO:0000313" key="2">
    <source>
        <dbReference type="EMBL" id="KAJ8868470.1"/>
    </source>
</evidence>
<dbReference type="EMBL" id="JARBHB010000014">
    <property type="protein sequence ID" value="KAJ8868470.1"/>
    <property type="molecule type" value="Genomic_DNA"/>
</dbReference>
<comment type="caution">
    <text evidence="2">The sequence shown here is derived from an EMBL/GenBank/DDBJ whole genome shotgun (WGS) entry which is preliminary data.</text>
</comment>